<reference evidence="1 2" key="1">
    <citation type="journal article" date="2018" name="Nat. Genet.">
        <title>The Rosa genome provides new insights in the design of modern roses.</title>
        <authorList>
            <person name="Bendahmane M."/>
        </authorList>
    </citation>
    <scope>NUCLEOTIDE SEQUENCE [LARGE SCALE GENOMIC DNA]</scope>
    <source>
        <strain evidence="2">cv. Old Blush</strain>
    </source>
</reference>
<dbReference type="Gramene" id="PRQ39328">
    <property type="protein sequence ID" value="PRQ39328"/>
    <property type="gene ID" value="RchiOBHm_Chr4g0423951"/>
</dbReference>
<keyword evidence="2" id="KW-1185">Reference proteome</keyword>
<name>A0A2P6QYQ4_ROSCH</name>
<dbReference type="Proteomes" id="UP000238479">
    <property type="component" value="Chromosome 4"/>
</dbReference>
<protein>
    <submittedName>
        <fullName evidence="1">Uncharacterized protein</fullName>
    </submittedName>
</protein>
<accession>A0A2P6QYQ4</accession>
<evidence type="ECO:0000313" key="2">
    <source>
        <dbReference type="Proteomes" id="UP000238479"/>
    </source>
</evidence>
<dbReference type="EMBL" id="PDCK01000042">
    <property type="protein sequence ID" value="PRQ39328.1"/>
    <property type="molecule type" value="Genomic_DNA"/>
</dbReference>
<proteinExistence type="predicted"/>
<gene>
    <name evidence="1" type="ORF">RchiOBHm_Chr4g0423951</name>
</gene>
<evidence type="ECO:0000313" key="1">
    <source>
        <dbReference type="EMBL" id="PRQ39328.1"/>
    </source>
</evidence>
<organism evidence="1 2">
    <name type="scientific">Rosa chinensis</name>
    <name type="common">China rose</name>
    <dbReference type="NCBI Taxonomy" id="74649"/>
    <lineage>
        <taxon>Eukaryota</taxon>
        <taxon>Viridiplantae</taxon>
        <taxon>Streptophyta</taxon>
        <taxon>Embryophyta</taxon>
        <taxon>Tracheophyta</taxon>
        <taxon>Spermatophyta</taxon>
        <taxon>Magnoliopsida</taxon>
        <taxon>eudicotyledons</taxon>
        <taxon>Gunneridae</taxon>
        <taxon>Pentapetalae</taxon>
        <taxon>rosids</taxon>
        <taxon>fabids</taxon>
        <taxon>Rosales</taxon>
        <taxon>Rosaceae</taxon>
        <taxon>Rosoideae</taxon>
        <taxon>Rosoideae incertae sedis</taxon>
        <taxon>Rosa</taxon>
    </lineage>
</organism>
<dbReference type="AlphaFoldDB" id="A0A2P6QYQ4"/>
<comment type="caution">
    <text evidence="1">The sequence shown here is derived from an EMBL/GenBank/DDBJ whole genome shotgun (WGS) entry which is preliminary data.</text>
</comment>
<sequence length="75" mass="8427">MALSGMKKVKAGAPGFHWIKEKYHKTTGKQIIFDYCLRRRHDVLPIITKGFDDGAYGHCLVAGFGQEVKDQAISF</sequence>